<name>A0A1U7JGC3_9HYPH</name>
<feature type="transmembrane region" description="Helical" evidence="1">
    <location>
        <begin position="57"/>
        <end position="73"/>
    </location>
</feature>
<feature type="transmembrane region" description="Helical" evidence="1">
    <location>
        <begin position="121"/>
        <end position="142"/>
    </location>
</feature>
<keyword evidence="1" id="KW-1133">Transmembrane helix</keyword>
<keyword evidence="1" id="KW-0472">Membrane</keyword>
<dbReference type="EMBL" id="LVVZ01000018">
    <property type="protein sequence ID" value="OKL43793.1"/>
    <property type="molecule type" value="Genomic_DNA"/>
</dbReference>
<keyword evidence="3" id="KW-1185">Reference proteome</keyword>
<reference evidence="2 3" key="1">
    <citation type="submission" date="2016-03" db="EMBL/GenBank/DDBJ databases">
        <title>Genome sequence of Nesiotobacter sp. nov., a moderately halophilic alphaproteobacterium isolated from the Yellow Sea, China.</title>
        <authorList>
            <person name="Zhang G."/>
            <person name="Zhang R."/>
        </authorList>
    </citation>
    <scope>NUCLEOTIDE SEQUENCE [LARGE SCALE GENOMIC DNA]</scope>
    <source>
        <strain evidence="2 3">WB1-6</strain>
    </source>
</reference>
<feature type="transmembrane region" description="Helical" evidence="1">
    <location>
        <begin position="154"/>
        <end position="172"/>
    </location>
</feature>
<dbReference type="AlphaFoldDB" id="A0A1U7JGC3"/>
<dbReference type="Proteomes" id="UP000185783">
    <property type="component" value="Unassembled WGS sequence"/>
</dbReference>
<organism evidence="2 3">
    <name type="scientific">Pseudovibrio exalbescens</name>
    <dbReference type="NCBI Taxonomy" id="197461"/>
    <lineage>
        <taxon>Bacteria</taxon>
        <taxon>Pseudomonadati</taxon>
        <taxon>Pseudomonadota</taxon>
        <taxon>Alphaproteobacteria</taxon>
        <taxon>Hyphomicrobiales</taxon>
        <taxon>Stappiaceae</taxon>
        <taxon>Pseudovibrio</taxon>
    </lineage>
</organism>
<evidence type="ECO:0000256" key="1">
    <source>
        <dbReference type="SAM" id="Phobius"/>
    </source>
</evidence>
<dbReference type="STRING" id="197461.A3843_11790"/>
<sequence>MTPYPRSTLVNAGSIVRWGLVAVGVVAVLLGALSVGAFLKPTVFGSILEEGGPVERLSVFAWILAALAVWYRAKLDKQSTAIMLTFLAFGAREADLHKAFSSDSFLKIRYYTEGSFGAEKLLFGVAALVLIGMLLIAAFCIFRHVFLRGGWRTAFGQVVVVGGALLCLTKVADRLPSILRVKFGVHIQPDLAAALLSFEEVGELLVPTLFIIAFAWLNTARATDHTFRFLELRGTGNPTANRS</sequence>
<protein>
    <submittedName>
        <fullName evidence="2">Uncharacterized protein</fullName>
    </submittedName>
</protein>
<evidence type="ECO:0000313" key="3">
    <source>
        <dbReference type="Proteomes" id="UP000185783"/>
    </source>
</evidence>
<comment type="caution">
    <text evidence="2">The sequence shown here is derived from an EMBL/GenBank/DDBJ whole genome shotgun (WGS) entry which is preliminary data.</text>
</comment>
<evidence type="ECO:0000313" key="2">
    <source>
        <dbReference type="EMBL" id="OKL43793.1"/>
    </source>
</evidence>
<accession>A0A1U7JGC3</accession>
<gene>
    <name evidence="2" type="ORF">A3843_11790</name>
</gene>
<keyword evidence="1" id="KW-0812">Transmembrane</keyword>
<proteinExistence type="predicted"/>
<feature type="transmembrane region" description="Helical" evidence="1">
    <location>
        <begin position="15"/>
        <end position="36"/>
    </location>
</feature>